<accession>A0A4C1TNR8</accession>
<dbReference type="EMBL" id="BGZK01000073">
    <property type="protein sequence ID" value="GBP15680.1"/>
    <property type="molecule type" value="Genomic_DNA"/>
</dbReference>
<comment type="caution">
    <text evidence="2">The sequence shown here is derived from an EMBL/GenBank/DDBJ whole genome shotgun (WGS) entry which is preliminary data.</text>
</comment>
<evidence type="ECO:0000256" key="1">
    <source>
        <dbReference type="SAM" id="MobiDB-lite"/>
    </source>
</evidence>
<reference evidence="2 3" key="1">
    <citation type="journal article" date="2019" name="Commun. Biol.">
        <title>The bagworm genome reveals a unique fibroin gene that provides high tensile strength.</title>
        <authorList>
            <person name="Kono N."/>
            <person name="Nakamura H."/>
            <person name="Ohtoshi R."/>
            <person name="Tomita M."/>
            <person name="Numata K."/>
            <person name="Arakawa K."/>
        </authorList>
    </citation>
    <scope>NUCLEOTIDE SEQUENCE [LARGE SCALE GENOMIC DNA]</scope>
</reference>
<evidence type="ECO:0000313" key="2">
    <source>
        <dbReference type="EMBL" id="GBP15680.1"/>
    </source>
</evidence>
<name>A0A4C1TNR8_EUMVA</name>
<dbReference type="AlphaFoldDB" id="A0A4C1TNR8"/>
<gene>
    <name evidence="2" type="ORF">EVAR_5370_1</name>
</gene>
<proteinExistence type="predicted"/>
<feature type="compositionally biased region" description="Polar residues" evidence="1">
    <location>
        <begin position="161"/>
        <end position="171"/>
    </location>
</feature>
<evidence type="ECO:0000313" key="3">
    <source>
        <dbReference type="Proteomes" id="UP000299102"/>
    </source>
</evidence>
<protein>
    <submittedName>
        <fullName evidence="2">Uncharacterized protein</fullName>
    </submittedName>
</protein>
<keyword evidence="3" id="KW-1185">Reference proteome</keyword>
<dbReference type="Proteomes" id="UP000299102">
    <property type="component" value="Unassembled WGS sequence"/>
</dbReference>
<feature type="region of interest" description="Disordered" evidence="1">
    <location>
        <begin position="148"/>
        <end position="171"/>
    </location>
</feature>
<sequence length="171" mass="18785">MADPIRAHLQAASSRNGQNKPSNKYAYIAKITKRWSKVFFSDQKYHIVRGFARIGIELIPSSITSIGLTTHLIHLTLVHNPDTVSDSVPVTLSTLESLPHSISMLVPPLIPLLVPLPIHNTLSDAIPISTVPGKILVPYFNQTVQEANEHTSHQKAGWSSLPMTTPKDSQV</sequence>
<organism evidence="2 3">
    <name type="scientific">Eumeta variegata</name>
    <name type="common">Bagworm moth</name>
    <name type="synonym">Eumeta japonica</name>
    <dbReference type="NCBI Taxonomy" id="151549"/>
    <lineage>
        <taxon>Eukaryota</taxon>
        <taxon>Metazoa</taxon>
        <taxon>Ecdysozoa</taxon>
        <taxon>Arthropoda</taxon>
        <taxon>Hexapoda</taxon>
        <taxon>Insecta</taxon>
        <taxon>Pterygota</taxon>
        <taxon>Neoptera</taxon>
        <taxon>Endopterygota</taxon>
        <taxon>Lepidoptera</taxon>
        <taxon>Glossata</taxon>
        <taxon>Ditrysia</taxon>
        <taxon>Tineoidea</taxon>
        <taxon>Psychidae</taxon>
        <taxon>Oiketicinae</taxon>
        <taxon>Eumeta</taxon>
    </lineage>
</organism>